<reference evidence="1 2" key="1">
    <citation type="submission" date="2020-01" db="EMBL/GenBank/DDBJ databases">
        <title>Whole genome and functional gene identification of agarase of Vibrio HN897.</title>
        <authorList>
            <person name="Liu Y."/>
            <person name="Zhao Z."/>
        </authorList>
    </citation>
    <scope>NUCLEOTIDE SEQUENCE [LARGE SCALE GENOMIC DNA]</scope>
    <source>
        <strain evidence="1 2">HN897</strain>
    </source>
</reference>
<gene>
    <name evidence="1" type="ORF">GT360_07175</name>
</gene>
<organism evidence="1 2">
    <name type="scientific">Vibrio astriarenae</name>
    <dbReference type="NCBI Taxonomy" id="1481923"/>
    <lineage>
        <taxon>Bacteria</taxon>
        <taxon>Pseudomonadati</taxon>
        <taxon>Pseudomonadota</taxon>
        <taxon>Gammaproteobacteria</taxon>
        <taxon>Vibrionales</taxon>
        <taxon>Vibrionaceae</taxon>
        <taxon>Vibrio</taxon>
    </lineage>
</organism>
<name>A0A7Z2T2X9_9VIBR</name>
<evidence type="ECO:0000313" key="1">
    <source>
        <dbReference type="EMBL" id="QIA63311.1"/>
    </source>
</evidence>
<dbReference type="EMBL" id="CP047475">
    <property type="protein sequence ID" value="QIA63311.1"/>
    <property type="molecule type" value="Genomic_DNA"/>
</dbReference>
<dbReference type="SUPFAM" id="SSF46689">
    <property type="entry name" value="Homeodomain-like"/>
    <property type="match status" value="1"/>
</dbReference>
<protein>
    <submittedName>
        <fullName evidence="1">Helix-turn-helix domain-containing protein</fullName>
    </submittedName>
</protein>
<dbReference type="KEGG" id="vas:GT360_07175"/>
<keyword evidence="2" id="KW-1185">Reference proteome</keyword>
<accession>A0A7Z2T2X9</accession>
<dbReference type="Proteomes" id="UP000464262">
    <property type="component" value="Chromosome 1"/>
</dbReference>
<dbReference type="RefSeq" id="WP_164648213.1">
    <property type="nucleotide sequence ID" value="NZ_CP047475.1"/>
</dbReference>
<dbReference type="Pfam" id="PF13551">
    <property type="entry name" value="HTH_29"/>
    <property type="match status" value="1"/>
</dbReference>
<dbReference type="AlphaFoldDB" id="A0A7Z2T2X9"/>
<evidence type="ECO:0000313" key="2">
    <source>
        <dbReference type="Proteomes" id="UP000464262"/>
    </source>
</evidence>
<sequence>MLIPMSNQDLNRFKVLQDVRDRRLRQVDAAEILNLSPRQVRRLLVQLSLHGAQSLAHAARGRPSNRRYADDFRMQVLEIVRAQYADFSPTFALEKLIEQHNLKVSKETLRQLLF</sequence>
<proteinExistence type="predicted"/>
<dbReference type="InterPro" id="IPR009057">
    <property type="entry name" value="Homeodomain-like_sf"/>
</dbReference>